<sequence length="277" mass="31658">MATPIIEPPPSYAQATSTNTALPPQPHRTASIPLHARRSMEDELRALPEGWVRTFDPASKHQFFVDTFSDPSRSIWHHPYDDEIYMSTLPPAQRANIRGGPSMLHHAMPSRAEIAAESTDDDDDDDDEVHHARDEAIAMHHRDRDMDRNSRTLGRRLKDKLTGTTHEQRVAERARRETEEMEMYREHQAMRRGMEDAMRSGEPQLLGKDNHEVDLYLEPPGRTFPGVVGVKKLSPYMVEVFYEEGQRPGPPGRYVRPEGEMYGYGYGGYDCDIFGLD</sequence>
<protein>
    <recommendedName>
        <fullName evidence="4">WW domain-containing protein</fullName>
    </recommendedName>
</protein>
<feature type="region of interest" description="Disordered" evidence="1">
    <location>
        <begin position="1"/>
        <end position="35"/>
    </location>
</feature>
<feature type="region of interest" description="Disordered" evidence="1">
    <location>
        <begin position="135"/>
        <end position="182"/>
    </location>
</feature>
<feature type="compositionally biased region" description="Basic and acidic residues" evidence="1">
    <location>
        <begin position="166"/>
        <end position="182"/>
    </location>
</feature>
<feature type="compositionally biased region" description="Basic and acidic residues" evidence="1">
    <location>
        <begin position="135"/>
        <end position="150"/>
    </location>
</feature>
<accession>A0AAE0WZE8</accession>
<evidence type="ECO:0000313" key="3">
    <source>
        <dbReference type="Proteomes" id="UP001270362"/>
    </source>
</evidence>
<dbReference type="AlphaFoldDB" id="A0AAE0WZE8"/>
<evidence type="ECO:0000256" key="1">
    <source>
        <dbReference type="SAM" id="MobiDB-lite"/>
    </source>
</evidence>
<proteinExistence type="predicted"/>
<name>A0AAE0WZE8_9PEZI</name>
<dbReference type="EMBL" id="JAULSO010000007">
    <property type="protein sequence ID" value="KAK3681290.1"/>
    <property type="molecule type" value="Genomic_DNA"/>
</dbReference>
<gene>
    <name evidence="2" type="ORF">B0T22DRAFT_445501</name>
</gene>
<reference evidence="2" key="2">
    <citation type="submission" date="2023-06" db="EMBL/GenBank/DDBJ databases">
        <authorList>
            <consortium name="Lawrence Berkeley National Laboratory"/>
            <person name="Haridas S."/>
            <person name="Hensen N."/>
            <person name="Bonometti L."/>
            <person name="Westerberg I."/>
            <person name="Brannstrom I.O."/>
            <person name="Guillou S."/>
            <person name="Cros-Aarteil S."/>
            <person name="Calhoun S."/>
            <person name="Kuo A."/>
            <person name="Mondo S."/>
            <person name="Pangilinan J."/>
            <person name="Riley R."/>
            <person name="Labutti K."/>
            <person name="Andreopoulos B."/>
            <person name="Lipzen A."/>
            <person name="Chen C."/>
            <person name="Yanf M."/>
            <person name="Daum C."/>
            <person name="Ng V."/>
            <person name="Clum A."/>
            <person name="Steindorff A."/>
            <person name="Ohm R."/>
            <person name="Martin F."/>
            <person name="Silar P."/>
            <person name="Natvig D."/>
            <person name="Lalanne C."/>
            <person name="Gautier V."/>
            <person name="Ament-Velasquez S.L."/>
            <person name="Kruys A."/>
            <person name="Hutchinson M.I."/>
            <person name="Powell A.J."/>
            <person name="Barry K."/>
            <person name="Miller A.N."/>
            <person name="Grigoriev I.V."/>
            <person name="Debuchy R."/>
            <person name="Gladieux P."/>
            <person name="Thoren M.H."/>
            <person name="Johannesson H."/>
        </authorList>
    </citation>
    <scope>NUCLEOTIDE SEQUENCE</scope>
    <source>
        <strain evidence="2">CBS 314.62</strain>
    </source>
</reference>
<organism evidence="2 3">
    <name type="scientific">Podospora appendiculata</name>
    <dbReference type="NCBI Taxonomy" id="314037"/>
    <lineage>
        <taxon>Eukaryota</taxon>
        <taxon>Fungi</taxon>
        <taxon>Dikarya</taxon>
        <taxon>Ascomycota</taxon>
        <taxon>Pezizomycotina</taxon>
        <taxon>Sordariomycetes</taxon>
        <taxon>Sordariomycetidae</taxon>
        <taxon>Sordariales</taxon>
        <taxon>Podosporaceae</taxon>
        <taxon>Podospora</taxon>
    </lineage>
</organism>
<comment type="caution">
    <text evidence="2">The sequence shown here is derived from an EMBL/GenBank/DDBJ whole genome shotgun (WGS) entry which is preliminary data.</text>
</comment>
<evidence type="ECO:0008006" key="4">
    <source>
        <dbReference type="Google" id="ProtNLM"/>
    </source>
</evidence>
<keyword evidence="3" id="KW-1185">Reference proteome</keyword>
<feature type="compositionally biased region" description="Polar residues" evidence="1">
    <location>
        <begin position="13"/>
        <end position="22"/>
    </location>
</feature>
<dbReference type="Proteomes" id="UP001270362">
    <property type="component" value="Unassembled WGS sequence"/>
</dbReference>
<feature type="compositionally biased region" description="Pro residues" evidence="1">
    <location>
        <begin position="1"/>
        <end position="11"/>
    </location>
</feature>
<evidence type="ECO:0000313" key="2">
    <source>
        <dbReference type="EMBL" id="KAK3681290.1"/>
    </source>
</evidence>
<reference evidence="2" key="1">
    <citation type="journal article" date="2023" name="Mol. Phylogenet. Evol.">
        <title>Genome-scale phylogeny and comparative genomics of the fungal order Sordariales.</title>
        <authorList>
            <person name="Hensen N."/>
            <person name="Bonometti L."/>
            <person name="Westerberg I."/>
            <person name="Brannstrom I.O."/>
            <person name="Guillou S."/>
            <person name="Cros-Aarteil S."/>
            <person name="Calhoun S."/>
            <person name="Haridas S."/>
            <person name="Kuo A."/>
            <person name="Mondo S."/>
            <person name="Pangilinan J."/>
            <person name="Riley R."/>
            <person name="LaButti K."/>
            <person name="Andreopoulos B."/>
            <person name="Lipzen A."/>
            <person name="Chen C."/>
            <person name="Yan M."/>
            <person name="Daum C."/>
            <person name="Ng V."/>
            <person name="Clum A."/>
            <person name="Steindorff A."/>
            <person name="Ohm R.A."/>
            <person name="Martin F."/>
            <person name="Silar P."/>
            <person name="Natvig D.O."/>
            <person name="Lalanne C."/>
            <person name="Gautier V."/>
            <person name="Ament-Velasquez S.L."/>
            <person name="Kruys A."/>
            <person name="Hutchinson M.I."/>
            <person name="Powell A.J."/>
            <person name="Barry K."/>
            <person name="Miller A.N."/>
            <person name="Grigoriev I.V."/>
            <person name="Debuchy R."/>
            <person name="Gladieux P."/>
            <person name="Hiltunen Thoren M."/>
            <person name="Johannesson H."/>
        </authorList>
    </citation>
    <scope>NUCLEOTIDE SEQUENCE</scope>
    <source>
        <strain evidence="2">CBS 314.62</strain>
    </source>
</reference>